<reference evidence="1" key="1">
    <citation type="submission" date="2021-06" db="EMBL/GenBank/DDBJ databases">
        <authorList>
            <person name="Kallberg Y."/>
            <person name="Tangrot J."/>
            <person name="Rosling A."/>
        </authorList>
    </citation>
    <scope>NUCLEOTIDE SEQUENCE</scope>
    <source>
        <strain evidence="1">IL203A</strain>
    </source>
</reference>
<proteinExistence type="predicted"/>
<organism evidence="1 2">
    <name type="scientific">Dentiscutata heterogama</name>
    <dbReference type="NCBI Taxonomy" id="1316150"/>
    <lineage>
        <taxon>Eukaryota</taxon>
        <taxon>Fungi</taxon>
        <taxon>Fungi incertae sedis</taxon>
        <taxon>Mucoromycota</taxon>
        <taxon>Glomeromycotina</taxon>
        <taxon>Glomeromycetes</taxon>
        <taxon>Diversisporales</taxon>
        <taxon>Gigasporaceae</taxon>
        <taxon>Dentiscutata</taxon>
    </lineage>
</organism>
<evidence type="ECO:0000313" key="1">
    <source>
        <dbReference type="EMBL" id="CAG8639119.1"/>
    </source>
</evidence>
<evidence type="ECO:0000313" key="2">
    <source>
        <dbReference type="Proteomes" id="UP000789702"/>
    </source>
</evidence>
<gene>
    <name evidence="1" type="ORF">DHETER_LOCUS8759</name>
</gene>
<dbReference type="EMBL" id="CAJVPU010014309">
    <property type="protein sequence ID" value="CAG8639119.1"/>
    <property type="molecule type" value="Genomic_DNA"/>
</dbReference>
<name>A0ACA9N940_9GLOM</name>
<sequence>TVIDFSVVRQKINAMPSVNKKQNCDDTVLPFELALSKEPLNVDGVVNQQTLQAHLLLLGKFKELEQKNYEADMVYLLCAQDRYIKWLKMMSNYKDEKIVPLPPIDVAYIWHSHSLAPRKYYEDLKRIHDVNENIGNFPLKELYNLWLRTGGMHVDPISQEIWEQKTGEPWILDLENKKSFVVQCPWCHQEQIFSTSEWVKIMRTPEHVEKCKSFQCQADWSTDTLSAYRFLEDVNKYIADKSKFLGGALIDLTGEYTPELVKTKTELVFSKKWDISNSTCHWSHILNLIEANITSLKSTNQLTSALQNFVHRVVSAYSGIPAPFSLDLVSAVLRQRNFTNKMVVNIQISQWINQVSVQNDAIIRYCKFMHLMNDKPNIPLVPTLDIDLGWHTHILHGQNYRAWNRKYLLRIINHSDTIPKKTLNDGFVETESLWSREYKEAYVAPNSPENSEKSSCDIYSGGN</sequence>
<keyword evidence="2" id="KW-1185">Reference proteome</keyword>
<dbReference type="Proteomes" id="UP000789702">
    <property type="component" value="Unassembled WGS sequence"/>
</dbReference>
<accession>A0ACA9N940</accession>
<feature type="non-terminal residue" evidence="1">
    <location>
        <position position="1"/>
    </location>
</feature>
<protein>
    <submittedName>
        <fullName evidence="1">13310_t:CDS:1</fullName>
    </submittedName>
</protein>
<feature type="non-terminal residue" evidence="1">
    <location>
        <position position="463"/>
    </location>
</feature>
<comment type="caution">
    <text evidence="1">The sequence shown here is derived from an EMBL/GenBank/DDBJ whole genome shotgun (WGS) entry which is preliminary data.</text>
</comment>